<evidence type="ECO:0000313" key="1">
    <source>
        <dbReference type="EMBL" id="CAG9621741.1"/>
    </source>
</evidence>
<keyword evidence="2" id="KW-1185">Reference proteome</keyword>
<dbReference type="EMBL" id="CAKJTJ010000013">
    <property type="protein sequence ID" value="CAG9621741.1"/>
    <property type="molecule type" value="Genomic_DNA"/>
</dbReference>
<name>A0ABM8YPA2_9BACI</name>
<gene>
    <name evidence="1" type="ORF">BACCIP111883_02514</name>
</gene>
<protein>
    <submittedName>
        <fullName evidence="1">Uncharacterized protein</fullName>
    </submittedName>
</protein>
<dbReference type="Proteomes" id="UP000789833">
    <property type="component" value="Unassembled WGS sequence"/>
</dbReference>
<sequence>MDGKPNHYDGSIQNYSAENVNIYSEEPFILTDDIRKNLGGNPYILQNEGK</sequence>
<comment type="caution">
    <text evidence="1">The sequence shown here is derived from an EMBL/GenBank/DDBJ whole genome shotgun (WGS) entry which is preliminary data.</text>
</comment>
<dbReference type="RefSeq" id="WP_230501625.1">
    <property type="nucleotide sequence ID" value="NZ_CAKJTJ010000013.1"/>
</dbReference>
<accession>A0ABM8YPA2</accession>
<reference evidence="1 2" key="1">
    <citation type="submission" date="2021-10" db="EMBL/GenBank/DDBJ databases">
        <authorList>
            <person name="Criscuolo A."/>
        </authorList>
    </citation>
    <scope>NUCLEOTIDE SEQUENCE [LARGE SCALE GENOMIC DNA]</scope>
    <source>
        <strain evidence="2">CIP 111883</strain>
    </source>
</reference>
<evidence type="ECO:0000313" key="2">
    <source>
        <dbReference type="Proteomes" id="UP000789833"/>
    </source>
</evidence>
<proteinExistence type="predicted"/>
<organism evidence="1 2">
    <name type="scientific">Sutcliffiella rhizosphaerae</name>
    <dbReference type="NCBI Taxonomy" id="2880967"/>
    <lineage>
        <taxon>Bacteria</taxon>
        <taxon>Bacillati</taxon>
        <taxon>Bacillota</taxon>
        <taxon>Bacilli</taxon>
        <taxon>Bacillales</taxon>
        <taxon>Bacillaceae</taxon>
        <taxon>Sutcliffiella</taxon>
    </lineage>
</organism>